<accession>A0A384KMV7</accession>
<evidence type="ECO:0000313" key="3">
    <source>
        <dbReference type="EMBL" id="ELY33450.1"/>
    </source>
</evidence>
<sequence>MIRNVGTLDRTVRLALGALLVVGVGSYAGLFSLGFGPVPAALGAAFVAVAGVVLLVTGAGRISPLYLPFGIDTFDDRD</sequence>
<feature type="domain" description="Inner membrane protein YgaP-like transmembrane" evidence="2">
    <location>
        <begin position="1"/>
        <end position="73"/>
    </location>
</feature>
<dbReference type="EMBL" id="AOHU01000041">
    <property type="protein sequence ID" value="ELY33450.1"/>
    <property type="molecule type" value="Genomic_DNA"/>
</dbReference>
<dbReference type="GeneID" id="8923881"/>
<organism evidence="3 4">
    <name type="scientific">Haloferax volcanii (strain ATCC 29605 / DSM 3757 / JCM 8879 / NBRC 14742 / NCIMB 2012 / VKM B-1768 / DS2)</name>
    <name type="common">Halobacterium volcanii</name>
    <dbReference type="NCBI Taxonomy" id="309800"/>
    <lineage>
        <taxon>Archaea</taxon>
        <taxon>Methanobacteriati</taxon>
        <taxon>Methanobacteriota</taxon>
        <taxon>Stenosarchaea group</taxon>
        <taxon>Halobacteria</taxon>
        <taxon>Halobacteriales</taxon>
        <taxon>Haloferacaceae</taxon>
        <taxon>Haloferax</taxon>
    </lineage>
</organism>
<dbReference type="RefSeq" id="WP_004042113.1">
    <property type="nucleotide sequence ID" value="NC_013967.1"/>
</dbReference>
<keyword evidence="1" id="KW-0812">Transmembrane</keyword>
<reference evidence="3 4" key="2">
    <citation type="journal article" date="2014" name="PLoS Genet.">
        <title>Phylogenetically driven sequencing of extremely halophilic archaea reveals strategies for static and dynamic osmo-response.</title>
        <authorList>
            <person name="Becker E.A."/>
            <person name="Seitzer P.M."/>
            <person name="Tritt A."/>
            <person name="Larsen D."/>
            <person name="Krusor M."/>
            <person name="Yao A.I."/>
            <person name="Wu D."/>
            <person name="Madern D."/>
            <person name="Eisen J.A."/>
            <person name="Darling A.E."/>
            <person name="Facciotti M.T."/>
        </authorList>
    </citation>
    <scope>NUCLEOTIDE SEQUENCE [LARGE SCALE GENOMIC DNA]</scope>
    <source>
        <strain evidence="4">ATCC 29605 / DSM 3757 / JCM 8879 / NBRC 14742 / NCIMB 2012 / VKM B-1768 / DS2</strain>
    </source>
</reference>
<proteinExistence type="predicted"/>
<reference evidence="4" key="1">
    <citation type="submission" date="2012-11" db="EMBL/GenBank/DDBJ databases">
        <authorList>
            <person name="Becker E.A."/>
            <person name="Seitzer P."/>
            <person name="Tritt A."/>
            <person name="Larsen D."/>
            <person name="Yao A."/>
            <person name="Wu D."/>
            <person name="Darling A."/>
            <person name="Eisen J.A."/>
            <person name="Facciotti M.T."/>
        </authorList>
    </citation>
    <scope>NUCLEOTIDE SEQUENCE [LARGE SCALE GENOMIC DNA]</scope>
    <source>
        <strain evidence="4">ATCC 29605 / DSM 3757 / JCM 8879 / NBRC 14742 / NCIMB 2012 / VKM B-1768 / DS2</strain>
    </source>
</reference>
<feature type="transmembrane region" description="Helical" evidence="1">
    <location>
        <begin position="40"/>
        <end position="59"/>
    </location>
</feature>
<evidence type="ECO:0000256" key="1">
    <source>
        <dbReference type="SAM" id="Phobius"/>
    </source>
</evidence>
<gene>
    <name evidence="3" type="ORF">C498_06398</name>
</gene>
<dbReference type="InterPro" id="IPR021309">
    <property type="entry name" value="YgaP-like_TM"/>
</dbReference>
<dbReference type="AlphaFoldDB" id="A0A384KMV7"/>
<dbReference type="Pfam" id="PF11127">
    <property type="entry name" value="YgaP-like_TM"/>
    <property type="match status" value="1"/>
</dbReference>
<name>A0A384KMV7_HALVD</name>
<feature type="transmembrane region" description="Helical" evidence="1">
    <location>
        <begin position="12"/>
        <end position="34"/>
    </location>
</feature>
<keyword evidence="1" id="KW-0472">Membrane</keyword>
<dbReference type="Proteomes" id="UP000011532">
    <property type="component" value="Unassembled WGS sequence"/>
</dbReference>
<evidence type="ECO:0000313" key="4">
    <source>
        <dbReference type="Proteomes" id="UP000011532"/>
    </source>
</evidence>
<keyword evidence="1" id="KW-1133">Transmembrane helix</keyword>
<evidence type="ECO:0000259" key="2">
    <source>
        <dbReference type="Pfam" id="PF11127"/>
    </source>
</evidence>
<comment type="caution">
    <text evidence="3">The sequence shown here is derived from an EMBL/GenBank/DDBJ whole genome shotgun (WGS) entry which is preliminary data.</text>
</comment>
<protein>
    <recommendedName>
        <fullName evidence="2">Inner membrane protein YgaP-like transmembrane domain-containing protein</fullName>
    </recommendedName>
</protein>